<dbReference type="FunCoup" id="A0A1V9XY81">
    <property type="interactions" value="47"/>
</dbReference>
<dbReference type="GO" id="GO:0004890">
    <property type="term" value="F:GABA-A receptor activity"/>
    <property type="evidence" value="ECO:0007669"/>
    <property type="project" value="InterPro"/>
</dbReference>
<dbReference type="InParanoid" id="A0A1V9XY81"/>
<feature type="transmembrane region" description="Helical" evidence="18">
    <location>
        <begin position="241"/>
        <end position="263"/>
    </location>
</feature>
<keyword evidence="9" id="KW-1015">Disulfide bond</keyword>
<dbReference type="EMBL" id="MNPL01002246">
    <property type="protein sequence ID" value="OQR78421.1"/>
    <property type="molecule type" value="Genomic_DNA"/>
</dbReference>
<keyword evidence="4" id="KW-0732">Signal</keyword>
<dbReference type="SUPFAM" id="SSF90112">
    <property type="entry name" value="Neurotransmitter-gated ion-channel transmembrane pore"/>
    <property type="match status" value="1"/>
</dbReference>
<dbReference type="InterPro" id="IPR006029">
    <property type="entry name" value="Neurotrans-gated_channel_TM"/>
</dbReference>
<keyword evidence="7 18" id="KW-0406">Ion transport</keyword>
<feature type="domain" description="Neurotransmitter-gated ion-channel transmembrane" evidence="20">
    <location>
        <begin position="246"/>
        <end position="518"/>
    </location>
</feature>
<keyword evidence="16 18" id="KW-0407">Ion channel</keyword>
<keyword evidence="15" id="KW-1071">Ligand-gated ion channel</keyword>
<evidence type="ECO:0000313" key="21">
    <source>
        <dbReference type="EMBL" id="OQR78421.1"/>
    </source>
</evidence>
<feature type="transmembrane region" description="Helical" evidence="18">
    <location>
        <begin position="296"/>
        <end position="318"/>
    </location>
</feature>
<evidence type="ECO:0000256" key="11">
    <source>
        <dbReference type="ARBA" id="ARBA00023173"/>
    </source>
</evidence>
<dbReference type="GO" id="GO:0005230">
    <property type="term" value="F:extracellular ligand-gated monoatomic ion channel activity"/>
    <property type="evidence" value="ECO:0007669"/>
    <property type="project" value="InterPro"/>
</dbReference>
<keyword evidence="11" id="KW-0869">Chloride channel</keyword>
<comment type="caution">
    <text evidence="21">The sequence shown here is derived from an EMBL/GenBank/DDBJ whole genome shotgun (WGS) entry which is preliminary data.</text>
</comment>
<keyword evidence="14" id="KW-0628">Postsynaptic cell membrane</keyword>
<evidence type="ECO:0000256" key="12">
    <source>
        <dbReference type="ARBA" id="ARBA00023180"/>
    </source>
</evidence>
<evidence type="ECO:0000259" key="20">
    <source>
        <dbReference type="Pfam" id="PF02932"/>
    </source>
</evidence>
<evidence type="ECO:0000259" key="19">
    <source>
        <dbReference type="Pfam" id="PF02931"/>
    </source>
</evidence>
<dbReference type="Proteomes" id="UP000192247">
    <property type="component" value="Unassembled WGS sequence"/>
</dbReference>
<dbReference type="Gene3D" id="1.20.58.390">
    <property type="entry name" value="Neurotransmitter-gated ion-channel transmembrane domain"/>
    <property type="match status" value="2"/>
</dbReference>
<evidence type="ECO:0000256" key="7">
    <source>
        <dbReference type="ARBA" id="ARBA00023065"/>
    </source>
</evidence>
<keyword evidence="13" id="KW-0868">Chloride</keyword>
<evidence type="ECO:0000256" key="13">
    <source>
        <dbReference type="ARBA" id="ARBA00023214"/>
    </source>
</evidence>
<keyword evidence="1 18" id="KW-0813">Transport</keyword>
<protein>
    <submittedName>
        <fullName evidence="21">Gamma-aminobutyric acid receptor alpha-like</fullName>
    </submittedName>
</protein>
<evidence type="ECO:0000256" key="4">
    <source>
        <dbReference type="ARBA" id="ARBA00022729"/>
    </source>
</evidence>
<comment type="subcellular location">
    <subcellularLocation>
        <location evidence="17">Postsynaptic cell membrane</location>
        <topology evidence="17">Multi-pass membrane protein</topology>
    </subcellularLocation>
</comment>
<feature type="transmembrane region" description="Helical" evidence="18">
    <location>
        <begin position="504"/>
        <end position="524"/>
    </location>
</feature>
<dbReference type="Pfam" id="PF02932">
    <property type="entry name" value="Neur_chan_memb"/>
    <property type="match status" value="1"/>
</dbReference>
<accession>A0A1V9XY81</accession>
<keyword evidence="8 18" id="KW-0472">Membrane</keyword>
<keyword evidence="10 21" id="KW-0675">Receptor</keyword>
<evidence type="ECO:0000256" key="5">
    <source>
        <dbReference type="ARBA" id="ARBA00022989"/>
    </source>
</evidence>
<dbReference type="GO" id="GO:0099095">
    <property type="term" value="F:ligand-gated monoatomic anion channel activity"/>
    <property type="evidence" value="ECO:0007669"/>
    <property type="project" value="UniProtKB-ARBA"/>
</dbReference>
<dbReference type="PRINTS" id="PR01079">
    <property type="entry name" value="GABAARALPHA"/>
</dbReference>
<dbReference type="GO" id="GO:0045211">
    <property type="term" value="C:postsynaptic membrane"/>
    <property type="evidence" value="ECO:0007669"/>
    <property type="project" value="UniProtKB-SubCell"/>
</dbReference>
<feature type="non-terminal residue" evidence="21">
    <location>
        <position position="1"/>
    </location>
</feature>
<dbReference type="Pfam" id="PF02931">
    <property type="entry name" value="Neur_chan_LBD"/>
    <property type="match status" value="1"/>
</dbReference>
<comment type="similarity">
    <text evidence="18">Belongs to the ligand-gated ion channel (TC 1.A.9) family.</text>
</comment>
<evidence type="ECO:0000256" key="1">
    <source>
        <dbReference type="ARBA" id="ARBA00022448"/>
    </source>
</evidence>
<dbReference type="PANTHER" id="PTHR18945">
    <property type="entry name" value="NEUROTRANSMITTER GATED ION CHANNEL"/>
    <property type="match status" value="1"/>
</dbReference>
<proteinExistence type="inferred from homology"/>
<evidence type="ECO:0000256" key="18">
    <source>
        <dbReference type="RuleBase" id="RU000687"/>
    </source>
</evidence>
<evidence type="ECO:0000256" key="3">
    <source>
        <dbReference type="ARBA" id="ARBA00022692"/>
    </source>
</evidence>
<feature type="domain" description="Neurotransmitter-gated ion-channel ligand-binding" evidence="19">
    <location>
        <begin position="29"/>
        <end position="239"/>
    </location>
</feature>
<keyword evidence="6" id="KW-0770">Synapse</keyword>
<dbReference type="OrthoDB" id="203862at2759"/>
<evidence type="ECO:0000256" key="16">
    <source>
        <dbReference type="ARBA" id="ARBA00023303"/>
    </source>
</evidence>
<dbReference type="GO" id="GO:0005254">
    <property type="term" value="F:chloride channel activity"/>
    <property type="evidence" value="ECO:0007669"/>
    <property type="project" value="UniProtKB-KW"/>
</dbReference>
<dbReference type="SUPFAM" id="SSF63712">
    <property type="entry name" value="Nicotinic receptor ligand binding domain-like"/>
    <property type="match status" value="1"/>
</dbReference>
<keyword evidence="22" id="KW-1185">Reference proteome</keyword>
<dbReference type="InterPro" id="IPR006201">
    <property type="entry name" value="Neur_channel"/>
</dbReference>
<dbReference type="Gene3D" id="2.70.170.10">
    <property type="entry name" value="Neurotransmitter-gated ion-channel ligand-binding domain"/>
    <property type="match status" value="1"/>
</dbReference>
<dbReference type="NCBIfam" id="TIGR00860">
    <property type="entry name" value="LIC"/>
    <property type="match status" value="1"/>
</dbReference>
<dbReference type="STRING" id="418985.A0A1V9XY81"/>
<evidence type="ECO:0000256" key="17">
    <source>
        <dbReference type="ARBA" id="ARBA00034104"/>
    </source>
</evidence>
<evidence type="ECO:0000256" key="10">
    <source>
        <dbReference type="ARBA" id="ARBA00023170"/>
    </source>
</evidence>
<reference evidence="21 22" key="1">
    <citation type="journal article" date="2017" name="Gigascience">
        <title>Draft genome of the honey bee ectoparasitic mite, Tropilaelaps mercedesae, is shaped by the parasitic life history.</title>
        <authorList>
            <person name="Dong X."/>
            <person name="Armstrong S.D."/>
            <person name="Xia D."/>
            <person name="Makepeace B.L."/>
            <person name="Darby A.C."/>
            <person name="Kadowaki T."/>
        </authorList>
    </citation>
    <scope>NUCLEOTIDE SEQUENCE [LARGE SCALE GENOMIC DNA]</scope>
    <source>
        <strain evidence="21">Wuxi-XJTLU</strain>
    </source>
</reference>
<keyword evidence="2" id="KW-1003">Cell membrane</keyword>
<dbReference type="InterPro" id="IPR036734">
    <property type="entry name" value="Neur_chan_lig-bd_sf"/>
</dbReference>
<dbReference type="InterPro" id="IPR006028">
    <property type="entry name" value="GABAA/Glycine_rcpt"/>
</dbReference>
<evidence type="ECO:0000256" key="15">
    <source>
        <dbReference type="ARBA" id="ARBA00023286"/>
    </source>
</evidence>
<organism evidence="21 22">
    <name type="scientific">Tropilaelaps mercedesae</name>
    <dbReference type="NCBI Taxonomy" id="418985"/>
    <lineage>
        <taxon>Eukaryota</taxon>
        <taxon>Metazoa</taxon>
        <taxon>Ecdysozoa</taxon>
        <taxon>Arthropoda</taxon>
        <taxon>Chelicerata</taxon>
        <taxon>Arachnida</taxon>
        <taxon>Acari</taxon>
        <taxon>Parasitiformes</taxon>
        <taxon>Mesostigmata</taxon>
        <taxon>Gamasina</taxon>
        <taxon>Dermanyssoidea</taxon>
        <taxon>Laelapidae</taxon>
        <taxon>Tropilaelaps</taxon>
    </lineage>
</organism>
<dbReference type="InterPro" id="IPR018000">
    <property type="entry name" value="Neurotransmitter_ion_chnl_CS"/>
</dbReference>
<gene>
    <name evidence="21" type="ORF">BIW11_06421</name>
</gene>
<dbReference type="GO" id="GO:0034707">
    <property type="term" value="C:chloride channel complex"/>
    <property type="evidence" value="ECO:0007669"/>
    <property type="project" value="UniProtKB-KW"/>
</dbReference>
<dbReference type="CDD" id="cd19049">
    <property type="entry name" value="LGIC_TM_anion"/>
    <property type="match status" value="1"/>
</dbReference>
<evidence type="ECO:0000256" key="8">
    <source>
        <dbReference type="ARBA" id="ARBA00023136"/>
    </source>
</evidence>
<evidence type="ECO:0000256" key="6">
    <source>
        <dbReference type="ARBA" id="ARBA00023018"/>
    </source>
</evidence>
<evidence type="ECO:0000313" key="22">
    <source>
        <dbReference type="Proteomes" id="UP000192247"/>
    </source>
</evidence>
<dbReference type="InterPro" id="IPR038050">
    <property type="entry name" value="Neuro_actylchol_rec"/>
</dbReference>
<dbReference type="PRINTS" id="PR00252">
    <property type="entry name" value="NRIONCHANNEL"/>
</dbReference>
<comment type="caution">
    <text evidence="18">Lacks conserved residue(s) required for the propagation of feature annotation.</text>
</comment>
<sequence length="534" mass="61403">AKYNWTRNPSKTLRPVIRASDISRNVSLLLERLLGGYDKRNRPKGSGPGGKGPTVVGADILIRSMGPISELDMEYSMDCYFRQKWKDERLKFGRFATQSMKDVATISLSIKMLDKIWKPDTYFLNGKGSYLHTITQPNKLLRISHTGDVLYSMRLTIKAKCPMKLESFPMDRQSCPLWFGSYAYPEEQIRFEWNNVEFVKGMVLSQYDLIEIPKFNVSHKVNSAMHSMLVVYFNLHRHMGYFLIQVYVPCILLVVLSWVSFWINREATADRVGLGITTVLTLSTFGSDTRTDLPKVAYPTALDWFVIMCFAFVMLTLLEYAGVHYFTKVGSGEFFPAQEENEDDSEEEFDYCDLDDDEEEDSEYLKRGHFDLERHVWTDITAHSQVRTYPHSVGFAGSRGGMRYRTCSAPLGPLANPSRSSVRLQSLRGASSIPCASRYGTQQPRTAIQYIPPPPRPARRRVNRCLQFLYCIIGDKRYRDEMRRSAPRGQTVNSVSKIDRCSRILFPLSFIALNVLYWVGYIQLAEDGWQRTTY</sequence>
<dbReference type="CDD" id="cd19007">
    <property type="entry name" value="LGIC_ECD_GABAR_GRD-like"/>
    <property type="match status" value="1"/>
</dbReference>
<dbReference type="InterPro" id="IPR036719">
    <property type="entry name" value="Neuro-gated_channel_TM_sf"/>
</dbReference>
<dbReference type="InterPro" id="IPR001390">
    <property type="entry name" value="GABAAa_rcpt"/>
</dbReference>
<dbReference type="InterPro" id="IPR006202">
    <property type="entry name" value="Neur_chan_lig-bd"/>
</dbReference>
<dbReference type="PRINTS" id="PR00253">
    <property type="entry name" value="GABAARECEPTR"/>
</dbReference>
<name>A0A1V9XY81_9ACAR</name>
<dbReference type="PROSITE" id="PS00236">
    <property type="entry name" value="NEUROTR_ION_CHANNEL"/>
    <property type="match status" value="1"/>
</dbReference>
<evidence type="ECO:0000256" key="9">
    <source>
        <dbReference type="ARBA" id="ARBA00023157"/>
    </source>
</evidence>
<keyword evidence="3 18" id="KW-0812">Transmembrane</keyword>
<keyword evidence="5 18" id="KW-1133">Transmembrane helix</keyword>
<dbReference type="FunFam" id="2.70.170.10:FF:000003">
    <property type="entry name" value="Putative gamma-aminobutyric acid receptor subunit gamma-2"/>
    <property type="match status" value="1"/>
</dbReference>
<evidence type="ECO:0000256" key="14">
    <source>
        <dbReference type="ARBA" id="ARBA00023257"/>
    </source>
</evidence>
<evidence type="ECO:0000256" key="2">
    <source>
        <dbReference type="ARBA" id="ARBA00022475"/>
    </source>
</evidence>
<keyword evidence="12" id="KW-0325">Glycoprotein</keyword>
<dbReference type="AlphaFoldDB" id="A0A1V9XY81"/>